<dbReference type="EMBL" id="JAEKJR010000002">
    <property type="protein sequence ID" value="MBN8431278.1"/>
    <property type="molecule type" value="Genomic_DNA"/>
</dbReference>
<proteinExistence type="predicted"/>
<keyword evidence="2" id="KW-1185">Reference proteome</keyword>
<dbReference type="SUPFAM" id="SSF48371">
    <property type="entry name" value="ARM repeat"/>
    <property type="match status" value="1"/>
</dbReference>
<comment type="caution">
    <text evidence="1">The sequence shown here is derived from an EMBL/GenBank/DDBJ whole genome shotgun (WGS) entry which is preliminary data.</text>
</comment>
<evidence type="ECO:0000313" key="1">
    <source>
        <dbReference type="EMBL" id="MBN8431278.1"/>
    </source>
</evidence>
<evidence type="ECO:0000313" key="2">
    <source>
        <dbReference type="Proteomes" id="UP000664293"/>
    </source>
</evidence>
<dbReference type="RefSeq" id="WP_207001863.1">
    <property type="nucleotide sequence ID" value="NZ_JAEKJR010000002.1"/>
</dbReference>
<dbReference type="SUPFAM" id="SSF52540">
    <property type="entry name" value="P-loop containing nucleoside triphosphate hydrolases"/>
    <property type="match status" value="1"/>
</dbReference>
<accession>A0ABS3E7U7</accession>
<evidence type="ECO:0008006" key="3">
    <source>
        <dbReference type="Google" id="ProtNLM"/>
    </source>
</evidence>
<reference evidence="1 2" key="1">
    <citation type="submission" date="2020-12" db="EMBL/GenBank/DDBJ databases">
        <title>Oil enriched cultivation method for isolating marine PHA-producing bacteria.</title>
        <authorList>
            <person name="Zheng W."/>
            <person name="Yu S."/>
            <person name="Huang Y."/>
        </authorList>
    </citation>
    <scope>NUCLEOTIDE SEQUENCE [LARGE SCALE GENOMIC DNA]</scope>
    <source>
        <strain evidence="1 2">SN0-2</strain>
    </source>
</reference>
<organism evidence="1 2">
    <name type="scientific">Microbulbifer salipaludis</name>
    <dbReference type="NCBI Taxonomy" id="187980"/>
    <lineage>
        <taxon>Bacteria</taxon>
        <taxon>Pseudomonadati</taxon>
        <taxon>Pseudomonadota</taxon>
        <taxon>Gammaproteobacteria</taxon>
        <taxon>Cellvibrionales</taxon>
        <taxon>Microbulbiferaceae</taxon>
        <taxon>Microbulbifer</taxon>
    </lineage>
</organism>
<protein>
    <recommendedName>
        <fullName evidence="3">NACHT domain-containing protein</fullName>
    </recommendedName>
</protein>
<dbReference type="Proteomes" id="UP000664293">
    <property type="component" value="Unassembled WGS sequence"/>
</dbReference>
<sequence length="1306" mass="151191">MKARTDEFIELNRTFFELPRGYTLEADSDDLEIAEALGLRLGKDYAWDALLRQHRIVLLAEAGAGKTEEIRQTAIKLRSEGKAAFFLRLEHIPDGLEGAFEEGSYEEFKGWLQSNEEGWLLLDSIDEARLKHTLDFEQSIRKIANELSPALQRVHIVITGRVDAWRPKTDLDLCNKQLEYQELDEEKDDGFEDEEFLFPEGSHEKETKISEETKNSKSGFKIYSIKNLSSEQVENFIQKKGISDPSDFLREIDRQDAWAYTTRPQDLLEVIDFWIKNKRIGSRLELVEGSIERRLEERKENTASVNPISIDKAREGIKLIAAACTLQKIATIIVPDGTERAIGIDVRSILPDWSNEDCKTLLSRPIFDDAIYGTVRFHHRSVREYLTAEWIIDALQKGTPRKAVEDLFIKKQYGIKVLIPSMRPVLSWLVIFDERIRNKAFDIEPEFTFEGGDPSKLPIETRKKILRDVCKKLSSGRSRQSVTEFSAVQRFANPDMVDEIKSLITKFKNSSNVTSFLVRMIWQGHIQKALPEAKAFALDSTCDKYTRIAAIKAIDEIGSTHDFQDVMDSVLSDNSGIDRQILTEVVDCLKSSKESIDWLFHAIEKTEARKKYNVDALTFSLTQFTERLEPDLALIFIKKSNELLDRPPIIERKFCEISKKFGWLLNPSARAAERLLTLRHPNALDPECLSIIAKIPPFKDRDYFDDRSLTVGISTLSTNWRELNFAIFWKDVELTRKNQYQEKGEKLTYFWQAYSLRNFWNFEKDDFEHAKSEIIEKHLLDDKLVALSLSFQIYKENDRPRKWREQLKKLTKDNNELSARLTDLLRPPAQSAEQKKWKSEEAKWKRKEKVRNANRRRNQEKWLEWLNSNFEKLKDKELLRKIAAKDEVLNAQNYLLARMRKLRRDSTHWTQGNWRDLIPEFGDKIAESFRDGLIYSWRLYRPSLPSENEKNGGTPISTIIGLSGLEIESGEVSGWADKLSSEEVSLACRYAFQELNGYPNWFPILHKKFPKIVADRVLEEIQWELDTAQDGQEAHYIIDKTSWNAQTLWDDLVPELLKKLETEPKSLKHLNQLLKIVQCSATVSDQEIIQVAKDKCETSKDKHHAALWLAVWIGVEPDTAIQRLSKRLEEASDDSEATEFAMHVIVNLIGGSGRDSNSRKNYNSPKYLKDLYALMHKYIRVEDDIDRMGKGVYTPQLRDNAQEARNSLLSALKEIPGKDTYLALVQLSKTRPKESISAWIMQSARARAEKDADLKAMTRKEFNSIKDLFHNPPADWSRFIELKPNFFGLGLNLNEAWISIKRKFKS</sequence>
<dbReference type="InterPro" id="IPR027417">
    <property type="entry name" value="P-loop_NTPase"/>
</dbReference>
<gene>
    <name evidence="1" type="ORF">JF535_10500</name>
</gene>
<dbReference type="InterPro" id="IPR016024">
    <property type="entry name" value="ARM-type_fold"/>
</dbReference>
<name>A0ABS3E7U7_9GAMM</name>